<name>A0A0C3M0E9_9AGAM</name>
<dbReference type="HOGENOM" id="CLU_811808_0_0_1"/>
<reference evidence="2" key="2">
    <citation type="submission" date="2015-01" db="EMBL/GenBank/DDBJ databases">
        <title>Evolutionary Origins and Diversification of the Mycorrhizal Mutualists.</title>
        <authorList>
            <consortium name="DOE Joint Genome Institute"/>
            <consortium name="Mycorrhizal Genomics Consortium"/>
            <person name="Kohler A."/>
            <person name="Kuo A."/>
            <person name="Nagy L.G."/>
            <person name="Floudas D."/>
            <person name="Copeland A."/>
            <person name="Barry K.W."/>
            <person name="Cichocki N."/>
            <person name="Veneault-Fourrey C."/>
            <person name="LaButti K."/>
            <person name="Lindquist E.A."/>
            <person name="Lipzen A."/>
            <person name="Lundell T."/>
            <person name="Morin E."/>
            <person name="Murat C."/>
            <person name="Riley R."/>
            <person name="Ohm R."/>
            <person name="Sun H."/>
            <person name="Tunlid A."/>
            <person name="Henrissat B."/>
            <person name="Grigoriev I.V."/>
            <person name="Hibbett D.S."/>
            <person name="Martin F."/>
        </authorList>
    </citation>
    <scope>NUCLEOTIDE SEQUENCE [LARGE SCALE GENOMIC DNA]</scope>
    <source>
        <strain evidence="2">MUT 4182</strain>
    </source>
</reference>
<proteinExistence type="predicted"/>
<keyword evidence="2" id="KW-1185">Reference proteome</keyword>
<dbReference type="SUPFAM" id="SSF52047">
    <property type="entry name" value="RNI-like"/>
    <property type="match status" value="1"/>
</dbReference>
<dbReference type="OrthoDB" id="10645946at2759"/>
<reference evidence="1 2" key="1">
    <citation type="submission" date="2014-04" db="EMBL/GenBank/DDBJ databases">
        <authorList>
            <consortium name="DOE Joint Genome Institute"/>
            <person name="Kuo A."/>
            <person name="Girlanda M."/>
            <person name="Perotto S."/>
            <person name="Kohler A."/>
            <person name="Nagy L.G."/>
            <person name="Floudas D."/>
            <person name="Copeland A."/>
            <person name="Barry K.W."/>
            <person name="Cichocki N."/>
            <person name="Veneault-Fourrey C."/>
            <person name="LaButti K."/>
            <person name="Lindquist E.A."/>
            <person name="Lipzen A."/>
            <person name="Lundell T."/>
            <person name="Morin E."/>
            <person name="Murat C."/>
            <person name="Sun H."/>
            <person name="Tunlid A."/>
            <person name="Henrissat B."/>
            <person name="Grigoriev I.V."/>
            <person name="Hibbett D.S."/>
            <person name="Martin F."/>
            <person name="Nordberg H.P."/>
            <person name="Cantor M.N."/>
            <person name="Hua S.X."/>
        </authorList>
    </citation>
    <scope>NUCLEOTIDE SEQUENCE [LARGE SCALE GENOMIC DNA]</scope>
    <source>
        <strain evidence="1 2">MUT 4182</strain>
    </source>
</reference>
<dbReference type="EMBL" id="KN823014">
    <property type="protein sequence ID" value="KIO27122.1"/>
    <property type="molecule type" value="Genomic_DNA"/>
</dbReference>
<sequence>MRKLQRIELLYFNITSEMYRHLYSLQHLRDISLVGLTVAEMPEDLTGGALPLTKLSIKHCLKEDGESEAARVYRALLCPGLQTLTLDPRTADTVFKYVARNPTLTFPSLLSFNVSPSPEILPNLHSLLAFLRSCPNLSRFVLPANSIPFQGSPSDHGRGFAYHEDAKGCASKIRSIHASADLVRLLLPGRPIGDVEAFLHLESPLPLDESALEPYRCGAVPLKKLSLGAVTWTHNCLEALARLFPDLELLSLRVVGGSLSDWYNDYLGCRIAAFKLLDSFAIVPLDEHDELWEGSETAERERKILAQAEEYGSFITYMCLGQHDIWTKRGDGTWESRFETCE</sequence>
<dbReference type="Gene3D" id="3.80.10.10">
    <property type="entry name" value="Ribonuclease Inhibitor"/>
    <property type="match status" value="1"/>
</dbReference>
<evidence type="ECO:0000313" key="2">
    <source>
        <dbReference type="Proteomes" id="UP000054248"/>
    </source>
</evidence>
<accession>A0A0C3M0E9</accession>
<evidence type="ECO:0008006" key="3">
    <source>
        <dbReference type="Google" id="ProtNLM"/>
    </source>
</evidence>
<gene>
    <name evidence="1" type="ORF">M407DRAFT_7470</name>
</gene>
<evidence type="ECO:0000313" key="1">
    <source>
        <dbReference type="EMBL" id="KIO27122.1"/>
    </source>
</evidence>
<dbReference type="InterPro" id="IPR032675">
    <property type="entry name" value="LRR_dom_sf"/>
</dbReference>
<organism evidence="1 2">
    <name type="scientific">Tulasnella calospora MUT 4182</name>
    <dbReference type="NCBI Taxonomy" id="1051891"/>
    <lineage>
        <taxon>Eukaryota</taxon>
        <taxon>Fungi</taxon>
        <taxon>Dikarya</taxon>
        <taxon>Basidiomycota</taxon>
        <taxon>Agaricomycotina</taxon>
        <taxon>Agaricomycetes</taxon>
        <taxon>Cantharellales</taxon>
        <taxon>Tulasnellaceae</taxon>
        <taxon>Tulasnella</taxon>
    </lineage>
</organism>
<dbReference type="AlphaFoldDB" id="A0A0C3M0E9"/>
<dbReference type="Proteomes" id="UP000054248">
    <property type="component" value="Unassembled WGS sequence"/>
</dbReference>
<protein>
    <recommendedName>
        <fullName evidence="3">F-box domain-containing protein</fullName>
    </recommendedName>
</protein>